<dbReference type="Proteomes" id="UP000663828">
    <property type="component" value="Unassembled WGS sequence"/>
</dbReference>
<evidence type="ECO:0000313" key="3">
    <source>
        <dbReference type="Proteomes" id="UP000663828"/>
    </source>
</evidence>
<reference evidence="2" key="1">
    <citation type="submission" date="2021-02" db="EMBL/GenBank/DDBJ databases">
        <authorList>
            <person name="Nowell W R."/>
        </authorList>
    </citation>
    <scope>NUCLEOTIDE SEQUENCE</scope>
</reference>
<dbReference type="AlphaFoldDB" id="A0A816F1Z2"/>
<keyword evidence="1" id="KW-0732">Signal</keyword>
<accession>A0A816F1Z2</accession>
<proteinExistence type="predicted"/>
<gene>
    <name evidence="2" type="ORF">XAT740_LOCUS56048</name>
</gene>
<feature type="signal peptide" evidence="1">
    <location>
        <begin position="1"/>
        <end position="20"/>
    </location>
</feature>
<sequence length="172" mass="18358">MQVILIITLLSTIFFSNSEGAINWIGTFTKGPGCDTNLCCCPKSDLVIIDGSNKTNATISIEGACLKPNASLISFDIDKSADNVTVQDVGIFTVKENMTVTLFWTSTQTACPDIIMKRSSTTLVLHQSTGSPKPGDTTIGNQNQGNGVTSHQVSFVFNFVSSVATLLVMKTI</sequence>
<evidence type="ECO:0000313" key="2">
    <source>
        <dbReference type="EMBL" id="CAF1656691.1"/>
    </source>
</evidence>
<name>A0A816F1Z2_ADIRI</name>
<comment type="caution">
    <text evidence="2">The sequence shown here is derived from an EMBL/GenBank/DDBJ whole genome shotgun (WGS) entry which is preliminary data.</text>
</comment>
<feature type="chain" id="PRO_5032519258" evidence="1">
    <location>
        <begin position="21"/>
        <end position="172"/>
    </location>
</feature>
<evidence type="ECO:0000256" key="1">
    <source>
        <dbReference type="SAM" id="SignalP"/>
    </source>
</evidence>
<keyword evidence="3" id="KW-1185">Reference proteome</keyword>
<dbReference type="EMBL" id="CAJNOR010010790">
    <property type="protein sequence ID" value="CAF1656691.1"/>
    <property type="molecule type" value="Genomic_DNA"/>
</dbReference>
<organism evidence="2 3">
    <name type="scientific">Adineta ricciae</name>
    <name type="common">Rotifer</name>
    <dbReference type="NCBI Taxonomy" id="249248"/>
    <lineage>
        <taxon>Eukaryota</taxon>
        <taxon>Metazoa</taxon>
        <taxon>Spiralia</taxon>
        <taxon>Gnathifera</taxon>
        <taxon>Rotifera</taxon>
        <taxon>Eurotatoria</taxon>
        <taxon>Bdelloidea</taxon>
        <taxon>Adinetida</taxon>
        <taxon>Adinetidae</taxon>
        <taxon>Adineta</taxon>
    </lineage>
</organism>
<protein>
    <submittedName>
        <fullName evidence="2">Uncharacterized protein</fullName>
    </submittedName>
</protein>